<dbReference type="PROSITE" id="PS51918">
    <property type="entry name" value="RADICAL_SAM"/>
    <property type="match status" value="1"/>
</dbReference>
<dbReference type="InterPro" id="IPR013785">
    <property type="entry name" value="Aldolase_TIM"/>
</dbReference>
<evidence type="ECO:0000256" key="7">
    <source>
        <dbReference type="ARBA" id="ARBA00023004"/>
    </source>
</evidence>
<name>A0A4Z0LZN1_9GAMM</name>
<dbReference type="PANTHER" id="PTHR13932">
    <property type="entry name" value="COPROPORPHYRINIGEN III OXIDASE"/>
    <property type="match status" value="1"/>
</dbReference>
<evidence type="ECO:0000256" key="5">
    <source>
        <dbReference type="ARBA" id="ARBA00022691"/>
    </source>
</evidence>
<evidence type="ECO:0000256" key="6">
    <source>
        <dbReference type="ARBA" id="ARBA00022723"/>
    </source>
</evidence>
<dbReference type="NCBIfam" id="TIGR00539">
    <property type="entry name" value="hemN_rel"/>
    <property type="match status" value="1"/>
</dbReference>
<comment type="function">
    <text evidence="10">Probably acts as a heme chaperone, transferring heme to an unknown acceptor. Binds one molecule of heme per monomer, possibly covalently. Binds 1 [4Fe-4S] cluster. The cluster is coordinated with 3 cysteines and an exchangeable S-adenosyl-L-methionine.</text>
</comment>
<dbReference type="SFLD" id="SFLDG01065">
    <property type="entry name" value="anaerobic_coproporphyrinogen-I"/>
    <property type="match status" value="1"/>
</dbReference>
<feature type="domain" description="Radical SAM core" evidence="11">
    <location>
        <begin position="1"/>
        <end position="235"/>
    </location>
</feature>
<evidence type="ECO:0000313" key="12">
    <source>
        <dbReference type="EMBL" id="TGD72729.1"/>
    </source>
</evidence>
<dbReference type="OrthoDB" id="9808022at2"/>
<dbReference type="Pfam" id="PF04055">
    <property type="entry name" value="Radical_SAM"/>
    <property type="match status" value="1"/>
</dbReference>
<dbReference type="SFLD" id="SFLDF00288">
    <property type="entry name" value="HemN-like__clustered_with_nucl"/>
    <property type="match status" value="1"/>
</dbReference>
<dbReference type="PANTHER" id="PTHR13932:SF5">
    <property type="entry name" value="RADICAL S-ADENOSYL METHIONINE DOMAIN-CONTAINING PROTEIN 1, MITOCHONDRIAL"/>
    <property type="match status" value="1"/>
</dbReference>
<dbReference type="GO" id="GO:0005737">
    <property type="term" value="C:cytoplasm"/>
    <property type="evidence" value="ECO:0007669"/>
    <property type="project" value="UniProtKB-SubCell"/>
</dbReference>
<dbReference type="GO" id="GO:0051539">
    <property type="term" value="F:4 iron, 4 sulfur cluster binding"/>
    <property type="evidence" value="ECO:0007669"/>
    <property type="project" value="UniProtKB-UniRule"/>
</dbReference>
<dbReference type="GO" id="GO:0004109">
    <property type="term" value="F:coproporphyrinogen oxidase activity"/>
    <property type="evidence" value="ECO:0007669"/>
    <property type="project" value="InterPro"/>
</dbReference>
<keyword evidence="8 10" id="KW-0411">Iron-sulfur</keyword>
<dbReference type="CDD" id="cd01335">
    <property type="entry name" value="Radical_SAM"/>
    <property type="match status" value="1"/>
</dbReference>
<comment type="subcellular location">
    <subcellularLocation>
        <location evidence="10">Cytoplasm</location>
    </subcellularLocation>
</comment>
<keyword evidence="5 10" id="KW-0949">S-adenosyl-L-methionine</keyword>
<keyword evidence="13" id="KW-1185">Reference proteome</keyword>
<comment type="cofactor">
    <cofactor evidence="1">
        <name>[4Fe-4S] cluster</name>
        <dbReference type="ChEBI" id="CHEBI:49883"/>
    </cofactor>
</comment>
<keyword evidence="10" id="KW-0004">4Fe-4S</keyword>
<dbReference type="Gene3D" id="3.20.20.70">
    <property type="entry name" value="Aldolase class I"/>
    <property type="match status" value="1"/>
</dbReference>
<evidence type="ECO:0000259" key="11">
    <source>
        <dbReference type="PROSITE" id="PS51918"/>
    </source>
</evidence>
<dbReference type="RefSeq" id="WP_135445128.1">
    <property type="nucleotide sequence ID" value="NZ_SRLE01000009.1"/>
</dbReference>
<sequence length="376" mass="41742">MPAPPLSLYVHLPWCVRKCPYCDFNSHEAHGIPEREYVNALLHDLRRDAPLAGGREIRSVFIGGGTPSLFSAEGIATLLAGLRREVAFAADVEITLEANPGSAEGEKFHGFRAAGVNRLSLGIQSFDAEKLRALGRVHDPDQALAAVEFAETARFDSFNIDLMHGLPGQDVEAALADLRMAILCAPAHLSWYQLTIEPNTVFHNRPPLLPVEEELANIQDEGEKVLDFAGYRQYEISAYSRRGKQCRHNLNYWQFGDYLGVGAGAHGKVTDAHGDVWRYTKTRMPADYMRAQDPTAQRHQVPRDELAGEFMLNALRLNAGFALADFEARTCLSREVLAPGIQRQVDNGLLECDGDRVRASPLGRRFLDSVIAEFFD</sequence>
<reference evidence="12 13" key="1">
    <citation type="submission" date="2019-04" db="EMBL/GenBank/DDBJ databases">
        <title>Taxonomy of novel Haliea sp. from mangrove soil of West Coast of India.</title>
        <authorList>
            <person name="Verma A."/>
            <person name="Kumar P."/>
            <person name="Krishnamurthi S."/>
        </authorList>
    </citation>
    <scope>NUCLEOTIDE SEQUENCE [LARGE SCALE GENOMIC DNA]</scope>
    <source>
        <strain evidence="12 13">SAOS-164</strain>
    </source>
</reference>
<dbReference type="GO" id="GO:0046872">
    <property type="term" value="F:metal ion binding"/>
    <property type="evidence" value="ECO:0007669"/>
    <property type="project" value="UniProtKB-UniRule"/>
</dbReference>
<dbReference type="InterPro" id="IPR010723">
    <property type="entry name" value="HemN_C"/>
</dbReference>
<dbReference type="InterPro" id="IPR004559">
    <property type="entry name" value="HemW-like"/>
</dbReference>
<proteinExistence type="inferred from homology"/>
<evidence type="ECO:0000256" key="3">
    <source>
        <dbReference type="ARBA" id="ARBA00017228"/>
    </source>
</evidence>
<dbReference type="Proteomes" id="UP000298050">
    <property type="component" value="Unassembled WGS sequence"/>
</dbReference>
<evidence type="ECO:0000256" key="1">
    <source>
        <dbReference type="ARBA" id="ARBA00001966"/>
    </source>
</evidence>
<dbReference type="AlphaFoldDB" id="A0A4Z0LZN1"/>
<keyword evidence="10" id="KW-0963">Cytoplasm</keyword>
<evidence type="ECO:0000256" key="8">
    <source>
        <dbReference type="ARBA" id="ARBA00023014"/>
    </source>
</evidence>
<keyword evidence="4 10" id="KW-0349">Heme</keyword>
<evidence type="ECO:0000256" key="9">
    <source>
        <dbReference type="ARBA" id="ARBA00023186"/>
    </source>
</evidence>
<comment type="caution">
    <text evidence="12">The sequence shown here is derived from an EMBL/GenBank/DDBJ whole genome shotgun (WGS) entry which is preliminary data.</text>
</comment>
<dbReference type="Pfam" id="PF06969">
    <property type="entry name" value="HemN_C"/>
    <property type="match status" value="1"/>
</dbReference>
<dbReference type="SFLD" id="SFLDS00029">
    <property type="entry name" value="Radical_SAM"/>
    <property type="match status" value="1"/>
</dbReference>
<evidence type="ECO:0000256" key="2">
    <source>
        <dbReference type="ARBA" id="ARBA00006100"/>
    </source>
</evidence>
<dbReference type="SUPFAM" id="SSF102114">
    <property type="entry name" value="Radical SAM enzymes"/>
    <property type="match status" value="1"/>
</dbReference>
<protein>
    <recommendedName>
        <fullName evidence="3 10">Heme chaperone HemW</fullName>
    </recommendedName>
</protein>
<dbReference type="GO" id="GO:0006779">
    <property type="term" value="P:porphyrin-containing compound biosynthetic process"/>
    <property type="evidence" value="ECO:0007669"/>
    <property type="project" value="InterPro"/>
</dbReference>
<evidence type="ECO:0000256" key="10">
    <source>
        <dbReference type="RuleBase" id="RU364116"/>
    </source>
</evidence>
<keyword evidence="7 10" id="KW-0408">Iron</keyword>
<dbReference type="InterPro" id="IPR006638">
    <property type="entry name" value="Elp3/MiaA/NifB-like_rSAM"/>
</dbReference>
<dbReference type="EMBL" id="SRLE01000009">
    <property type="protein sequence ID" value="TGD72729.1"/>
    <property type="molecule type" value="Genomic_DNA"/>
</dbReference>
<dbReference type="InterPro" id="IPR007197">
    <property type="entry name" value="rSAM"/>
</dbReference>
<evidence type="ECO:0000256" key="4">
    <source>
        <dbReference type="ARBA" id="ARBA00022617"/>
    </source>
</evidence>
<keyword evidence="9 10" id="KW-0143">Chaperone</keyword>
<dbReference type="SFLD" id="SFLDF00562">
    <property type="entry name" value="HemN-like__clustered_with_heat"/>
    <property type="match status" value="1"/>
</dbReference>
<organism evidence="12 13">
    <name type="scientific">Mangrovimicrobium sediminis</name>
    <dbReference type="NCBI Taxonomy" id="2562682"/>
    <lineage>
        <taxon>Bacteria</taxon>
        <taxon>Pseudomonadati</taxon>
        <taxon>Pseudomonadota</taxon>
        <taxon>Gammaproteobacteria</taxon>
        <taxon>Cellvibrionales</taxon>
        <taxon>Halieaceae</taxon>
        <taxon>Mangrovimicrobium</taxon>
    </lineage>
</organism>
<evidence type="ECO:0000313" key="13">
    <source>
        <dbReference type="Proteomes" id="UP000298050"/>
    </source>
</evidence>
<gene>
    <name evidence="12" type="primary">hemW</name>
    <name evidence="12" type="ORF">E4634_14520</name>
</gene>
<dbReference type="SMART" id="SM00729">
    <property type="entry name" value="Elp3"/>
    <property type="match status" value="1"/>
</dbReference>
<dbReference type="InterPro" id="IPR058240">
    <property type="entry name" value="rSAM_sf"/>
</dbReference>
<accession>A0A4Z0LZN1</accession>
<keyword evidence="6 10" id="KW-0479">Metal-binding</keyword>
<dbReference type="InterPro" id="IPR034505">
    <property type="entry name" value="Coproporphyrinogen-III_oxidase"/>
</dbReference>
<comment type="similarity">
    <text evidence="2">Belongs to the anaerobic coproporphyrinogen-III oxidase family. HemW subfamily.</text>
</comment>